<evidence type="ECO:0000313" key="1">
    <source>
        <dbReference type="EMBL" id="MBR0664692.1"/>
    </source>
</evidence>
<name>A0ABS5EWM2_9PROT</name>
<sequence>MGAEDPEFARTESEGSQILRLLHAQTALLRALTEQITALIQMLTPGEREGPSLDELIARLISLVQAQGSRMDAQGATLDRIEAKLTALGTDLPPALAQAVLRTSRNRDLA</sequence>
<keyword evidence="2" id="KW-1185">Reference proteome</keyword>
<dbReference type="RefSeq" id="WP_211852358.1">
    <property type="nucleotide sequence ID" value="NZ_JAAGBB010000010.1"/>
</dbReference>
<proteinExistence type="predicted"/>
<evidence type="ECO:0000313" key="2">
    <source>
        <dbReference type="Proteomes" id="UP001196870"/>
    </source>
</evidence>
<protein>
    <submittedName>
        <fullName evidence="1">Uncharacterized protein</fullName>
    </submittedName>
</protein>
<dbReference type="EMBL" id="JAAGBB010000010">
    <property type="protein sequence ID" value="MBR0664692.1"/>
    <property type="molecule type" value="Genomic_DNA"/>
</dbReference>
<gene>
    <name evidence="1" type="ORF">GXW71_10045</name>
</gene>
<organism evidence="1 2">
    <name type="scientific">Plastoroseomonas hellenica</name>
    <dbReference type="NCBI Taxonomy" id="2687306"/>
    <lineage>
        <taxon>Bacteria</taxon>
        <taxon>Pseudomonadati</taxon>
        <taxon>Pseudomonadota</taxon>
        <taxon>Alphaproteobacteria</taxon>
        <taxon>Acetobacterales</taxon>
        <taxon>Acetobacteraceae</taxon>
        <taxon>Plastoroseomonas</taxon>
    </lineage>
</organism>
<dbReference type="Proteomes" id="UP001196870">
    <property type="component" value="Unassembled WGS sequence"/>
</dbReference>
<comment type="caution">
    <text evidence="1">The sequence shown here is derived from an EMBL/GenBank/DDBJ whole genome shotgun (WGS) entry which is preliminary data.</text>
</comment>
<accession>A0ABS5EWM2</accession>
<reference evidence="2" key="1">
    <citation type="journal article" date="2021" name="Syst. Appl. Microbiol.">
        <title>Roseomonas hellenica sp. nov., isolated from roots of wild-growing Alkanna tinctoria.</title>
        <authorList>
            <person name="Rat A."/>
            <person name="Naranjo H.D."/>
            <person name="Lebbe L."/>
            <person name="Cnockaert M."/>
            <person name="Krigas N."/>
            <person name="Grigoriadou K."/>
            <person name="Maloupa E."/>
            <person name="Willems A."/>
        </authorList>
    </citation>
    <scope>NUCLEOTIDE SEQUENCE [LARGE SCALE GENOMIC DNA]</scope>
    <source>
        <strain evidence="2">LMG 31523</strain>
    </source>
</reference>